<evidence type="ECO:0000313" key="1">
    <source>
        <dbReference type="WBParaSite" id="MCU_003921-RA"/>
    </source>
</evidence>
<proteinExistence type="predicted"/>
<sequence length="53" mass="6224">MLLIIRPCLWLAADHSHRPFKQKDRGLTALDMIQYVWTVLWHHSLPANSAMKI</sequence>
<name>A0A5K3F0C3_MESCO</name>
<dbReference type="AlphaFoldDB" id="A0A5K3F0C3"/>
<dbReference type="WBParaSite" id="MCU_003921-RA">
    <property type="protein sequence ID" value="MCU_003921-RA"/>
    <property type="gene ID" value="MCU_003921"/>
</dbReference>
<protein>
    <submittedName>
        <fullName evidence="1">Transposase</fullName>
    </submittedName>
</protein>
<organism evidence="1">
    <name type="scientific">Mesocestoides corti</name>
    <name type="common">Flatworm</name>
    <dbReference type="NCBI Taxonomy" id="53468"/>
    <lineage>
        <taxon>Eukaryota</taxon>
        <taxon>Metazoa</taxon>
        <taxon>Spiralia</taxon>
        <taxon>Lophotrochozoa</taxon>
        <taxon>Platyhelminthes</taxon>
        <taxon>Cestoda</taxon>
        <taxon>Eucestoda</taxon>
        <taxon>Cyclophyllidea</taxon>
        <taxon>Mesocestoididae</taxon>
        <taxon>Mesocestoides</taxon>
    </lineage>
</organism>
<accession>A0A5K3F0C3</accession>
<reference evidence="1" key="1">
    <citation type="submission" date="2019-11" db="UniProtKB">
        <authorList>
            <consortium name="WormBaseParasite"/>
        </authorList>
    </citation>
    <scope>IDENTIFICATION</scope>
</reference>